<feature type="compositionally biased region" description="Acidic residues" evidence="1">
    <location>
        <begin position="221"/>
        <end position="240"/>
    </location>
</feature>
<dbReference type="EMBL" id="BSXU01002469">
    <property type="protein sequence ID" value="GMG37818.1"/>
    <property type="molecule type" value="Genomic_DNA"/>
</dbReference>
<feature type="compositionally biased region" description="Basic and acidic residues" evidence="1">
    <location>
        <begin position="159"/>
        <end position="170"/>
    </location>
</feature>
<accession>A0A9W7DGB2</accession>
<feature type="compositionally biased region" description="Polar residues" evidence="1">
    <location>
        <begin position="126"/>
        <end position="158"/>
    </location>
</feature>
<evidence type="ECO:0000313" key="3">
    <source>
        <dbReference type="Proteomes" id="UP001165063"/>
    </source>
</evidence>
<comment type="caution">
    <text evidence="2">The sequence shown here is derived from an EMBL/GenBank/DDBJ whole genome shotgun (WGS) entry which is preliminary data.</text>
</comment>
<dbReference type="OrthoDB" id="3998263at2759"/>
<evidence type="ECO:0000256" key="1">
    <source>
        <dbReference type="SAM" id="MobiDB-lite"/>
    </source>
</evidence>
<feature type="region of interest" description="Disordered" evidence="1">
    <location>
        <begin position="126"/>
        <end position="264"/>
    </location>
</feature>
<dbReference type="Proteomes" id="UP001165063">
    <property type="component" value="Unassembled WGS sequence"/>
</dbReference>
<evidence type="ECO:0000313" key="2">
    <source>
        <dbReference type="EMBL" id="GMG37818.1"/>
    </source>
</evidence>
<sequence>MKRSKCTYHPNAYVENRLLIEAYDYFAHERRKQKHRAYNAARKAEKAERFNSLPSRVVPIQVPIKKRTPSIEKLSTNPSSPTSMTNSVGSVASSKSTSLSPVVPGATISKMNINLAKVTNKLYSPPSLSQNSAMETQKQPPQFKTSNSNGARRVSSSENHVEVDDFYKSDSEDDDLRSSGKSLIHSRLKSLQKSKRGSSRAVEIDDDSESQAGPVEVSDGINDDLSSDDDQDFVSDDGSDYDLFNELPVSKKKNPRFEDDSDELERQSRILKELYYEKRDIDEIYTGRRRRRAAGVANYREDEYDESDDSSADGYNDAAERDEMLILSEDEETRRALAGDLPENYFENKEVHLARQREREEKMLRQNSLHVVDEDDDDAEILMDLSD</sequence>
<gene>
    <name evidence="2" type="ORF">Amon01_000486700</name>
</gene>
<protein>
    <submittedName>
        <fullName evidence="2">Unnamed protein product</fullName>
    </submittedName>
</protein>
<name>A0A9W7DGB2_AMBMO</name>
<organism evidence="2 3">
    <name type="scientific">Ambrosiozyma monospora</name>
    <name type="common">Yeast</name>
    <name type="synonym">Endomycopsis monosporus</name>
    <dbReference type="NCBI Taxonomy" id="43982"/>
    <lineage>
        <taxon>Eukaryota</taxon>
        <taxon>Fungi</taxon>
        <taxon>Dikarya</taxon>
        <taxon>Ascomycota</taxon>
        <taxon>Saccharomycotina</taxon>
        <taxon>Pichiomycetes</taxon>
        <taxon>Pichiales</taxon>
        <taxon>Pichiaceae</taxon>
        <taxon>Ambrosiozyma</taxon>
    </lineage>
</organism>
<feature type="compositionally biased region" description="Basic residues" evidence="1">
    <location>
        <begin position="184"/>
        <end position="198"/>
    </location>
</feature>
<dbReference type="AlphaFoldDB" id="A0A9W7DGB2"/>
<feature type="region of interest" description="Disordered" evidence="1">
    <location>
        <begin position="71"/>
        <end position="100"/>
    </location>
</feature>
<feature type="compositionally biased region" description="Low complexity" evidence="1">
    <location>
        <begin position="75"/>
        <end position="100"/>
    </location>
</feature>
<keyword evidence="3" id="KW-1185">Reference proteome</keyword>
<reference evidence="2" key="1">
    <citation type="submission" date="2023-04" db="EMBL/GenBank/DDBJ databases">
        <title>Ambrosiozyma monospora NBRC 1965.</title>
        <authorList>
            <person name="Ichikawa N."/>
            <person name="Sato H."/>
            <person name="Tonouchi N."/>
        </authorList>
    </citation>
    <scope>NUCLEOTIDE SEQUENCE</scope>
    <source>
        <strain evidence="2">NBRC 1965</strain>
    </source>
</reference>
<proteinExistence type="predicted"/>